<dbReference type="EC" id="1.1.1.25" evidence="3"/>
<comment type="caution">
    <text evidence="3">Lacks conserved residue(s) required for the propagation of feature annotation.</text>
</comment>
<keyword evidence="3" id="KW-0521">NADP</keyword>
<dbReference type="InterPro" id="IPR046346">
    <property type="entry name" value="Aminoacid_DH-like_N_sf"/>
</dbReference>
<dbReference type="EMBL" id="DVJQ01000040">
    <property type="protein sequence ID" value="HIS74281.1"/>
    <property type="molecule type" value="Genomic_DNA"/>
</dbReference>
<evidence type="ECO:0000313" key="7">
    <source>
        <dbReference type="Proteomes" id="UP000886865"/>
    </source>
</evidence>
<gene>
    <name evidence="3" type="primary">aroE</name>
    <name evidence="6" type="ORF">IAA86_04590</name>
</gene>
<proteinExistence type="inferred from homology"/>
<comment type="similarity">
    <text evidence="3">Belongs to the shikimate dehydrogenase family.</text>
</comment>
<feature type="binding site" evidence="3">
    <location>
        <position position="64"/>
    </location>
    <ligand>
        <name>shikimate</name>
        <dbReference type="ChEBI" id="CHEBI:36208"/>
    </ligand>
</feature>
<feature type="binding site" evidence="3">
    <location>
        <position position="258"/>
    </location>
    <ligand>
        <name>shikimate</name>
        <dbReference type="ChEBI" id="CHEBI:36208"/>
    </ligand>
</feature>
<dbReference type="GO" id="GO:0009423">
    <property type="term" value="P:chorismate biosynthetic process"/>
    <property type="evidence" value="ECO:0007669"/>
    <property type="project" value="UniProtKB-UniRule"/>
</dbReference>
<feature type="binding site" evidence="3">
    <location>
        <position position="251"/>
    </location>
    <ligand>
        <name>NADP(+)</name>
        <dbReference type="ChEBI" id="CHEBI:58349"/>
    </ligand>
</feature>
<feature type="binding site" evidence="3">
    <location>
        <position position="228"/>
    </location>
    <ligand>
        <name>NADP(+)</name>
        <dbReference type="ChEBI" id="CHEBI:58349"/>
    </ligand>
</feature>
<dbReference type="InterPro" id="IPR022893">
    <property type="entry name" value="Shikimate_DH_fam"/>
</dbReference>
<comment type="caution">
    <text evidence="6">The sequence shown here is derived from an EMBL/GenBank/DDBJ whole genome shotgun (WGS) entry which is preliminary data.</text>
</comment>
<keyword evidence="3" id="KW-0560">Oxidoreductase</keyword>
<feature type="domain" description="Shikimate dehydrogenase substrate binding N-terminal" evidence="4">
    <location>
        <begin position="9"/>
        <end position="91"/>
    </location>
</feature>
<accession>A0A9D1FI48</accession>
<protein>
    <recommendedName>
        <fullName evidence="3">Shikimate dehydrogenase (NADP(+))</fullName>
        <shortName evidence="3">SDH</shortName>
        <ecNumber evidence="3">1.1.1.25</ecNumber>
    </recommendedName>
</protein>
<feature type="binding site" evidence="3">
    <location>
        <position position="89"/>
    </location>
    <ligand>
        <name>shikimate</name>
        <dbReference type="ChEBI" id="CHEBI:36208"/>
    </ligand>
</feature>
<evidence type="ECO:0000259" key="5">
    <source>
        <dbReference type="Pfam" id="PF18317"/>
    </source>
</evidence>
<keyword evidence="2 3" id="KW-0057">Aromatic amino acid biosynthesis</keyword>
<dbReference type="SUPFAM" id="SSF53223">
    <property type="entry name" value="Aminoacid dehydrogenase-like, N-terminal domain"/>
    <property type="match status" value="1"/>
</dbReference>
<comment type="catalytic activity">
    <reaction evidence="3">
        <text>shikimate + NADP(+) = 3-dehydroshikimate + NADPH + H(+)</text>
        <dbReference type="Rhea" id="RHEA:17737"/>
        <dbReference type="ChEBI" id="CHEBI:15378"/>
        <dbReference type="ChEBI" id="CHEBI:16630"/>
        <dbReference type="ChEBI" id="CHEBI:36208"/>
        <dbReference type="ChEBI" id="CHEBI:57783"/>
        <dbReference type="ChEBI" id="CHEBI:58349"/>
        <dbReference type="EC" id="1.1.1.25"/>
    </reaction>
</comment>
<feature type="domain" description="SDH C-terminal" evidence="5">
    <location>
        <begin position="251"/>
        <end position="277"/>
    </location>
</feature>
<dbReference type="AlphaFoldDB" id="A0A9D1FI48"/>
<dbReference type="GO" id="GO:0004764">
    <property type="term" value="F:shikimate 3-dehydrogenase (NADP+) activity"/>
    <property type="evidence" value="ECO:0007669"/>
    <property type="project" value="UniProtKB-UniRule"/>
</dbReference>
<evidence type="ECO:0000259" key="4">
    <source>
        <dbReference type="Pfam" id="PF08501"/>
    </source>
</evidence>
<dbReference type="InterPro" id="IPR036291">
    <property type="entry name" value="NAD(P)-bd_dom_sf"/>
</dbReference>
<evidence type="ECO:0000313" key="6">
    <source>
        <dbReference type="EMBL" id="HIS74281.1"/>
    </source>
</evidence>
<feature type="binding site" evidence="3">
    <location>
        <position position="105"/>
    </location>
    <ligand>
        <name>shikimate</name>
        <dbReference type="ChEBI" id="CHEBI:36208"/>
    </ligand>
</feature>
<dbReference type="InterPro" id="IPR041121">
    <property type="entry name" value="SDH_C"/>
</dbReference>
<keyword evidence="3" id="KW-0028">Amino-acid biosynthesis</keyword>
<reference evidence="6" key="1">
    <citation type="submission" date="2020-10" db="EMBL/GenBank/DDBJ databases">
        <authorList>
            <person name="Gilroy R."/>
        </authorList>
    </citation>
    <scope>NUCLEOTIDE SEQUENCE</scope>
    <source>
        <strain evidence="6">CHK152-2871</strain>
    </source>
</reference>
<dbReference type="Gene3D" id="3.40.50.10860">
    <property type="entry name" value="Leucine Dehydrogenase, chain A, domain 1"/>
    <property type="match status" value="1"/>
</dbReference>
<dbReference type="HAMAP" id="MF_00222">
    <property type="entry name" value="Shikimate_DH_AroE"/>
    <property type="match status" value="1"/>
</dbReference>
<dbReference type="SUPFAM" id="SSF51735">
    <property type="entry name" value="NAD(P)-binding Rossmann-fold domains"/>
    <property type="match status" value="1"/>
</dbReference>
<feature type="binding site" evidence="3">
    <location>
        <position position="230"/>
    </location>
    <ligand>
        <name>shikimate</name>
        <dbReference type="ChEBI" id="CHEBI:36208"/>
    </ligand>
</feature>
<dbReference type="InterPro" id="IPR013708">
    <property type="entry name" value="Shikimate_DH-bd_N"/>
</dbReference>
<comment type="pathway">
    <text evidence="1 3">Metabolic intermediate biosynthesis; chorismate biosynthesis; chorismate from D-erythrose 4-phosphate and phosphoenolpyruvate: step 4/7.</text>
</comment>
<feature type="binding site" evidence="3">
    <location>
        <begin position="17"/>
        <end position="19"/>
    </location>
    <ligand>
        <name>shikimate</name>
        <dbReference type="ChEBI" id="CHEBI:36208"/>
    </ligand>
</feature>
<dbReference type="PANTHER" id="PTHR21089:SF1">
    <property type="entry name" value="BIFUNCTIONAL 3-DEHYDROQUINATE DEHYDRATASE_SHIKIMATE DEHYDROGENASE, CHLOROPLASTIC"/>
    <property type="match status" value="1"/>
</dbReference>
<comment type="subunit">
    <text evidence="3">Homodimer.</text>
</comment>
<organism evidence="6 7">
    <name type="scientific">Candidatus Galligastranaerophilus intestinavium</name>
    <dbReference type="NCBI Taxonomy" id="2840836"/>
    <lineage>
        <taxon>Bacteria</taxon>
        <taxon>Candidatus Galligastranaerophilus</taxon>
    </lineage>
</organism>
<evidence type="ECO:0000256" key="1">
    <source>
        <dbReference type="ARBA" id="ARBA00004871"/>
    </source>
</evidence>
<dbReference type="CDD" id="cd01065">
    <property type="entry name" value="NAD_bind_Shikimate_DH"/>
    <property type="match status" value="1"/>
</dbReference>
<dbReference type="Pfam" id="PF18317">
    <property type="entry name" value="SDH_C"/>
    <property type="match status" value="1"/>
</dbReference>
<sequence>MTDNYKLAIIGYPLSHSLSKVIHEAALKTCGLSGSYDILPTEPENLVTRIKRLKVEGYSGFNVTIPHKVPITLFLSKFDTNADLIGSVNTVKITEDKNLEGSNTDIYGFVKPIPDDVKANLRDNYATVLGTGGAARAICAGLVSLGVSKITFYSRNVIDSHNHVEILRQKFPKIKIELKPYTLLDTLAGNKILVNTTPVGMKNFLEGVSPVDFQAIKTLDDDAFIYDIVYNPIKTRLIKYAQECNKRYTGGLDMLVFQAQKAFEIWTGQTPDTKAMKIAALESLAQ</sequence>
<dbReference type="Gene3D" id="3.40.50.720">
    <property type="entry name" value="NAD(P)-binding Rossmann-like Domain"/>
    <property type="match status" value="1"/>
</dbReference>
<evidence type="ECO:0000256" key="2">
    <source>
        <dbReference type="ARBA" id="ARBA00023141"/>
    </source>
</evidence>
<dbReference type="Proteomes" id="UP000886865">
    <property type="component" value="Unassembled WGS sequence"/>
</dbReference>
<dbReference type="GO" id="GO:0009073">
    <property type="term" value="P:aromatic amino acid family biosynthetic process"/>
    <property type="evidence" value="ECO:0007669"/>
    <property type="project" value="UniProtKB-KW"/>
</dbReference>
<dbReference type="Pfam" id="PF08501">
    <property type="entry name" value="Shikimate_dh_N"/>
    <property type="match status" value="1"/>
</dbReference>
<dbReference type="GO" id="GO:0019632">
    <property type="term" value="P:shikimate metabolic process"/>
    <property type="evidence" value="ECO:0007669"/>
    <property type="project" value="TreeGrafter"/>
</dbReference>
<evidence type="ECO:0000256" key="3">
    <source>
        <dbReference type="HAMAP-Rule" id="MF_00222"/>
    </source>
</evidence>
<dbReference type="GO" id="GO:0008652">
    <property type="term" value="P:amino acid biosynthetic process"/>
    <property type="evidence" value="ECO:0007669"/>
    <property type="project" value="UniProtKB-KW"/>
</dbReference>
<name>A0A9D1FI48_9BACT</name>
<reference evidence="6" key="2">
    <citation type="journal article" date="2021" name="PeerJ">
        <title>Extensive microbial diversity within the chicken gut microbiome revealed by metagenomics and culture.</title>
        <authorList>
            <person name="Gilroy R."/>
            <person name="Ravi A."/>
            <person name="Getino M."/>
            <person name="Pursley I."/>
            <person name="Horton D.L."/>
            <person name="Alikhan N.F."/>
            <person name="Baker D."/>
            <person name="Gharbi K."/>
            <person name="Hall N."/>
            <person name="Watson M."/>
            <person name="Adriaenssens E.M."/>
            <person name="Foster-Nyarko E."/>
            <person name="Jarju S."/>
            <person name="Secka A."/>
            <person name="Antonio M."/>
            <person name="Oren A."/>
            <person name="Chaudhuri R.R."/>
            <person name="La Ragione R."/>
            <person name="Hildebrand F."/>
            <person name="Pallen M.J."/>
        </authorList>
    </citation>
    <scope>NUCLEOTIDE SEQUENCE</scope>
    <source>
        <strain evidence="6">CHK152-2871</strain>
    </source>
</reference>
<comment type="function">
    <text evidence="3">Involved in the biosynthesis of the chorismate, which leads to the biosynthesis of aromatic amino acids. Catalyzes the reversible NADPH linked reduction of 3-dehydroshikimate (DHSA) to yield shikimate (SA).</text>
</comment>
<feature type="active site" description="Proton acceptor" evidence="3">
    <location>
        <position position="68"/>
    </location>
</feature>
<dbReference type="PANTHER" id="PTHR21089">
    <property type="entry name" value="SHIKIMATE DEHYDROGENASE"/>
    <property type="match status" value="1"/>
</dbReference>